<dbReference type="PANTHER" id="PTHR43687">
    <property type="entry name" value="ADENYLYLSULFATE REDUCTASE, BETA SUBUNIT"/>
    <property type="match status" value="1"/>
</dbReference>
<dbReference type="SUPFAM" id="SSF54862">
    <property type="entry name" value="4Fe-4S ferredoxins"/>
    <property type="match status" value="1"/>
</dbReference>
<reference evidence="6 7" key="1">
    <citation type="submission" date="2019-02" db="EMBL/GenBank/DDBJ databases">
        <authorList>
            <consortium name="Pathogen Informatics"/>
        </authorList>
    </citation>
    <scope>NUCLEOTIDE SEQUENCE [LARGE SCALE GENOMIC DNA]</scope>
    <source>
        <strain evidence="6 7">3012STDY6756504</strain>
    </source>
</reference>
<dbReference type="Proteomes" id="UP000290439">
    <property type="component" value="Chromosome"/>
</dbReference>
<organism evidence="6 7">
    <name type="scientific">Nocardia cyriacigeorgica</name>
    <dbReference type="NCBI Taxonomy" id="135487"/>
    <lineage>
        <taxon>Bacteria</taxon>
        <taxon>Bacillati</taxon>
        <taxon>Actinomycetota</taxon>
        <taxon>Actinomycetes</taxon>
        <taxon>Mycobacteriales</taxon>
        <taxon>Nocardiaceae</taxon>
        <taxon>Nocardia</taxon>
    </lineage>
</organism>
<dbReference type="GO" id="GO:0051539">
    <property type="term" value="F:4 iron, 4 sulfur cluster binding"/>
    <property type="evidence" value="ECO:0007669"/>
    <property type="project" value="UniProtKB-KW"/>
</dbReference>
<evidence type="ECO:0000256" key="2">
    <source>
        <dbReference type="ARBA" id="ARBA00022723"/>
    </source>
</evidence>
<dbReference type="PANTHER" id="PTHR43687:SF5">
    <property type="entry name" value="4FE-4S FERREDOXIN-TYPE DOMAIN-CONTAINING PROTEIN"/>
    <property type="match status" value="1"/>
</dbReference>
<keyword evidence="4" id="KW-0411">Iron-sulfur</keyword>
<dbReference type="PROSITE" id="PS00198">
    <property type="entry name" value="4FE4S_FER_1"/>
    <property type="match status" value="1"/>
</dbReference>
<dbReference type="InterPro" id="IPR050572">
    <property type="entry name" value="Fe-S_Ferredoxin"/>
</dbReference>
<keyword evidence="2" id="KW-0479">Metal-binding</keyword>
<evidence type="ECO:0000313" key="7">
    <source>
        <dbReference type="Proteomes" id="UP000290439"/>
    </source>
</evidence>
<dbReference type="Gene3D" id="3.30.70.20">
    <property type="match status" value="1"/>
</dbReference>
<dbReference type="InterPro" id="IPR017900">
    <property type="entry name" value="4Fe4S_Fe_S_CS"/>
</dbReference>
<gene>
    <name evidence="6" type="primary">ydhY</name>
    <name evidence="6" type="ORF">NCTC10797_01200</name>
</gene>
<keyword evidence="1" id="KW-0004">4Fe-4S</keyword>
<protein>
    <submittedName>
        <fullName evidence="6">Uncharacterized ferredoxin-like protein ydhY</fullName>
    </submittedName>
</protein>
<dbReference type="Pfam" id="PF12838">
    <property type="entry name" value="Fer4_7"/>
    <property type="match status" value="1"/>
</dbReference>
<evidence type="ECO:0000259" key="5">
    <source>
        <dbReference type="PROSITE" id="PS51379"/>
    </source>
</evidence>
<dbReference type="InterPro" id="IPR017896">
    <property type="entry name" value="4Fe4S_Fe-S-bd"/>
</dbReference>
<evidence type="ECO:0000256" key="1">
    <source>
        <dbReference type="ARBA" id="ARBA00022485"/>
    </source>
</evidence>
<dbReference type="GO" id="GO:0046872">
    <property type="term" value="F:metal ion binding"/>
    <property type="evidence" value="ECO:0007669"/>
    <property type="project" value="UniProtKB-KW"/>
</dbReference>
<dbReference type="PROSITE" id="PS51379">
    <property type="entry name" value="4FE4S_FER_2"/>
    <property type="match status" value="2"/>
</dbReference>
<evidence type="ECO:0000256" key="4">
    <source>
        <dbReference type="ARBA" id="ARBA00023014"/>
    </source>
</evidence>
<accession>A0A4U8W5K7</accession>
<name>A0A4U8W5K7_9NOCA</name>
<dbReference type="AlphaFoldDB" id="A0A4U8W5K7"/>
<evidence type="ECO:0000256" key="3">
    <source>
        <dbReference type="ARBA" id="ARBA00023004"/>
    </source>
</evidence>
<feature type="domain" description="4Fe-4S ferredoxin-type" evidence="5">
    <location>
        <begin position="15"/>
        <end position="45"/>
    </location>
</feature>
<sequence>MEGPLVALANQRTDIPVTIDESLCISGCTLCVEICPLDSLAINPDNGKAFMHVDECWYCGPCAARCPTGAVTVNMPYLLR</sequence>
<dbReference type="EMBL" id="LR215973">
    <property type="protein sequence ID" value="VFA97437.1"/>
    <property type="molecule type" value="Genomic_DNA"/>
</dbReference>
<evidence type="ECO:0000313" key="6">
    <source>
        <dbReference type="EMBL" id="VFA97437.1"/>
    </source>
</evidence>
<feature type="domain" description="4Fe-4S ferredoxin-type" evidence="5">
    <location>
        <begin position="47"/>
        <end position="76"/>
    </location>
</feature>
<keyword evidence="3" id="KW-0408">Iron</keyword>
<proteinExistence type="predicted"/>